<protein>
    <recommendedName>
        <fullName evidence="7">AAA+ ATPase domain-containing protein</fullName>
    </recommendedName>
</protein>
<gene>
    <name evidence="8" type="ORF">FSB_LOCUS31522</name>
</gene>
<dbReference type="PANTHER" id="PTHR23070">
    <property type="entry name" value="BCS1 AAA-TYPE ATPASE"/>
    <property type="match status" value="1"/>
</dbReference>
<keyword evidence="6" id="KW-0067">ATP-binding</keyword>
<dbReference type="AlphaFoldDB" id="A0A2N9GWF2"/>
<feature type="domain" description="AAA+ ATPase" evidence="7">
    <location>
        <begin position="233"/>
        <end position="366"/>
    </location>
</feature>
<comment type="similarity">
    <text evidence="2">Belongs to the AAA ATPase family. BCS1 subfamily.</text>
</comment>
<dbReference type="InterPro" id="IPR003959">
    <property type="entry name" value="ATPase_AAA_core"/>
</dbReference>
<evidence type="ECO:0000259" key="7">
    <source>
        <dbReference type="SMART" id="SM00382"/>
    </source>
</evidence>
<dbReference type="InterPro" id="IPR003960">
    <property type="entry name" value="ATPase_AAA_CS"/>
</dbReference>
<evidence type="ECO:0000256" key="3">
    <source>
        <dbReference type="ARBA" id="ARBA00022801"/>
    </source>
</evidence>
<dbReference type="CDD" id="cd19510">
    <property type="entry name" value="RecA-like_BCS1"/>
    <property type="match status" value="1"/>
</dbReference>
<proteinExistence type="inferred from homology"/>
<evidence type="ECO:0000256" key="4">
    <source>
        <dbReference type="ARBA" id="ARBA00022842"/>
    </source>
</evidence>
<evidence type="ECO:0000256" key="6">
    <source>
        <dbReference type="RuleBase" id="RU003651"/>
    </source>
</evidence>
<evidence type="ECO:0000313" key="8">
    <source>
        <dbReference type="EMBL" id="SPD03640.1"/>
    </source>
</evidence>
<comment type="cofactor">
    <cofactor evidence="1">
        <name>Mg(2+)</name>
        <dbReference type="ChEBI" id="CHEBI:18420"/>
    </cofactor>
</comment>
<dbReference type="SUPFAM" id="SSF52540">
    <property type="entry name" value="P-loop containing nucleoside triphosphate hydrolases"/>
    <property type="match status" value="1"/>
</dbReference>
<sequence length="434" mass="49640">MPTSLTTLFSAYASITAFVMLVKSMVNELIPPELRSYLFSFFNDYFFTPPSSQLTLIIEEKCGLSNNQIYEAATTYLRTKTSDSTRLKVSKTARQKKSAIDIVMGEEVIDSFDENIKLKWKFCAEKGENGYDGRQFFELSFDKKFKEVVLESYLPYVIASSEAIKEKEKVIKLYSRDCGHDDEDYSEWGSINLEHPTTFEKLAMDPEVKKTIKDDLDRFVRRKEYYKKVGKAWKRGYLLYGPPGTGKSSLIAAMANYLKFNIYDLNLSDIYSDSQLRRILLSTSNRSILIIEDIDCGAELQDREQEDKNSSTKFTLSGLLNFIDGLWSSCGDERIIVFTTNHKDRLDPALLRPGRMDMHLHLSYCTIDGFKLLATNYLGINGEHRLFEEIEGLLENAKVTPAEIAEELLKSDDSDVALGGLVMFLKKKKKNLKM</sequence>
<dbReference type="SMART" id="SM00382">
    <property type="entry name" value="AAA"/>
    <property type="match status" value="1"/>
</dbReference>
<evidence type="ECO:0000256" key="2">
    <source>
        <dbReference type="ARBA" id="ARBA00007448"/>
    </source>
</evidence>
<dbReference type="GO" id="GO:0016887">
    <property type="term" value="F:ATP hydrolysis activity"/>
    <property type="evidence" value="ECO:0007669"/>
    <property type="project" value="InterPro"/>
</dbReference>
<comment type="catalytic activity">
    <reaction evidence="5">
        <text>ATP + H2O = ADP + phosphate + H(+)</text>
        <dbReference type="Rhea" id="RHEA:13065"/>
        <dbReference type="ChEBI" id="CHEBI:15377"/>
        <dbReference type="ChEBI" id="CHEBI:15378"/>
        <dbReference type="ChEBI" id="CHEBI:30616"/>
        <dbReference type="ChEBI" id="CHEBI:43474"/>
        <dbReference type="ChEBI" id="CHEBI:456216"/>
    </reaction>
</comment>
<dbReference type="GO" id="GO:0006950">
    <property type="term" value="P:response to stress"/>
    <property type="evidence" value="ECO:0007669"/>
    <property type="project" value="UniProtKB-ARBA"/>
</dbReference>
<keyword evidence="6" id="KW-0547">Nucleotide-binding</keyword>
<dbReference type="Gene3D" id="3.40.50.300">
    <property type="entry name" value="P-loop containing nucleotide triphosphate hydrolases"/>
    <property type="match status" value="1"/>
</dbReference>
<dbReference type="InterPro" id="IPR025753">
    <property type="entry name" value="AAA_N_dom"/>
</dbReference>
<keyword evidence="4" id="KW-0460">Magnesium</keyword>
<dbReference type="InterPro" id="IPR003593">
    <property type="entry name" value="AAA+_ATPase"/>
</dbReference>
<evidence type="ECO:0000256" key="5">
    <source>
        <dbReference type="ARBA" id="ARBA00049360"/>
    </source>
</evidence>
<dbReference type="InterPro" id="IPR050747">
    <property type="entry name" value="Mitochondrial_chaperone_BCS1"/>
</dbReference>
<dbReference type="InterPro" id="IPR027417">
    <property type="entry name" value="P-loop_NTPase"/>
</dbReference>
<dbReference type="Gene3D" id="6.10.280.40">
    <property type="match status" value="1"/>
</dbReference>
<accession>A0A2N9GWF2</accession>
<dbReference type="PROSITE" id="PS00674">
    <property type="entry name" value="AAA"/>
    <property type="match status" value="1"/>
</dbReference>
<dbReference type="Pfam" id="PF00004">
    <property type="entry name" value="AAA"/>
    <property type="match status" value="1"/>
</dbReference>
<evidence type="ECO:0000256" key="1">
    <source>
        <dbReference type="ARBA" id="ARBA00001946"/>
    </source>
</evidence>
<dbReference type="InterPro" id="IPR058017">
    <property type="entry name" value="At3g28540-like_C"/>
</dbReference>
<name>A0A2N9GWF2_FAGSY</name>
<organism evidence="8">
    <name type="scientific">Fagus sylvatica</name>
    <name type="common">Beechnut</name>
    <dbReference type="NCBI Taxonomy" id="28930"/>
    <lineage>
        <taxon>Eukaryota</taxon>
        <taxon>Viridiplantae</taxon>
        <taxon>Streptophyta</taxon>
        <taxon>Embryophyta</taxon>
        <taxon>Tracheophyta</taxon>
        <taxon>Spermatophyta</taxon>
        <taxon>Magnoliopsida</taxon>
        <taxon>eudicotyledons</taxon>
        <taxon>Gunneridae</taxon>
        <taxon>Pentapetalae</taxon>
        <taxon>rosids</taxon>
        <taxon>fabids</taxon>
        <taxon>Fagales</taxon>
        <taxon>Fagaceae</taxon>
        <taxon>Fagus</taxon>
    </lineage>
</organism>
<dbReference type="Pfam" id="PF14363">
    <property type="entry name" value="AAA_assoc"/>
    <property type="match status" value="1"/>
</dbReference>
<dbReference type="GO" id="GO:0005524">
    <property type="term" value="F:ATP binding"/>
    <property type="evidence" value="ECO:0007669"/>
    <property type="project" value="UniProtKB-KW"/>
</dbReference>
<reference evidence="8" key="1">
    <citation type="submission" date="2018-02" db="EMBL/GenBank/DDBJ databases">
        <authorList>
            <person name="Cohen D.B."/>
            <person name="Kent A.D."/>
        </authorList>
    </citation>
    <scope>NUCLEOTIDE SEQUENCE</scope>
</reference>
<dbReference type="EMBL" id="OIVN01002441">
    <property type="protein sequence ID" value="SPD03640.1"/>
    <property type="molecule type" value="Genomic_DNA"/>
</dbReference>
<keyword evidence="3" id="KW-0378">Hydrolase</keyword>
<dbReference type="Pfam" id="PF25568">
    <property type="entry name" value="AAA_lid_At3g28540"/>
    <property type="match status" value="1"/>
</dbReference>